<organism evidence="1 2">
    <name type="scientific">Escherichia phage myPSH2311</name>
    <dbReference type="NCBI Taxonomy" id="2108113"/>
    <lineage>
        <taxon>Viruses</taxon>
        <taxon>Duplodnaviria</taxon>
        <taxon>Heunggongvirae</taxon>
        <taxon>Uroviricota</taxon>
        <taxon>Caudoviricetes</taxon>
        <taxon>Mktvariviridae</taxon>
        <taxon>Gordonclarkvirinae</taxon>
        <taxon>Kuravirus</taxon>
        <taxon>Kuravirus myPSH2311</taxon>
    </lineage>
</organism>
<evidence type="ECO:0000313" key="2">
    <source>
        <dbReference type="Proteomes" id="UP000242358"/>
    </source>
</evidence>
<reference evidence="1 2" key="1">
    <citation type="submission" date="2018-02" db="EMBL/GenBank/DDBJ databases">
        <title>Isolation and therapeutic characterization of lytic bacteriophages against Escherichia coli.</title>
        <authorList>
            <person name="Ramesh N."/>
            <person name="Prasanth M."/>
            <person name="Tamhankar A.J."/>
            <person name="Lundborg C.S."/>
        </authorList>
    </citation>
    <scope>NUCLEOTIDE SEQUENCE [LARGE SCALE GENOMIC DNA]</scope>
</reference>
<name>A0A2P1MX45_9CAUD</name>
<sequence>MKIKHITDIQEAFRMLPRREKDKIKKLIQVYGHTSKDDVDYMPSTFVECGIARGFTFDHKVFQQFVDHWRKDGKESL</sequence>
<protein>
    <submittedName>
        <fullName evidence="1">Uncharacterized protein</fullName>
    </submittedName>
</protein>
<dbReference type="Proteomes" id="UP000242358">
    <property type="component" value="Segment"/>
</dbReference>
<gene>
    <name evidence="1" type="ORF">PSH2311_047</name>
</gene>
<keyword evidence="2" id="KW-1185">Reference proteome</keyword>
<accession>A0A2P1MX45</accession>
<dbReference type="EMBL" id="MG976803">
    <property type="protein sequence ID" value="AVP40144.1"/>
    <property type="molecule type" value="Genomic_DNA"/>
</dbReference>
<evidence type="ECO:0000313" key="1">
    <source>
        <dbReference type="EMBL" id="AVP40144.1"/>
    </source>
</evidence>
<proteinExistence type="predicted"/>